<evidence type="ECO:0000256" key="2">
    <source>
        <dbReference type="ARBA" id="ARBA00001946"/>
    </source>
</evidence>
<dbReference type="PROSITE" id="PS51975">
    <property type="entry name" value="RNASE_H_2"/>
    <property type="match status" value="1"/>
</dbReference>
<keyword evidence="8 14" id="KW-0963">Cytoplasm</keyword>
<dbReference type="GO" id="GO:0006298">
    <property type="term" value="P:mismatch repair"/>
    <property type="evidence" value="ECO:0007669"/>
    <property type="project" value="TreeGrafter"/>
</dbReference>
<comment type="similarity">
    <text evidence="5 14 16">Belongs to the RNase HII family.</text>
</comment>
<dbReference type="InterPro" id="IPR022898">
    <property type="entry name" value="RNase_HII"/>
</dbReference>
<evidence type="ECO:0000256" key="15">
    <source>
        <dbReference type="PROSITE-ProRule" id="PRU01319"/>
    </source>
</evidence>
<comment type="cofactor">
    <cofactor evidence="2">
        <name>Mg(2+)</name>
        <dbReference type="ChEBI" id="CHEBI:18420"/>
    </cofactor>
</comment>
<feature type="domain" description="RNase H type-2" evidence="17">
    <location>
        <begin position="21"/>
        <end position="209"/>
    </location>
</feature>
<evidence type="ECO:0000313" key="19">
    <source>
        <dbReference type="Proteomes" id="UP000236731"/>
    </source>
</evidence>
<name>A0A1H5VX56_9SPHI</name>
<dbReference type="GO" id="GO:0030145">
    <property type="term" value="F:manganese ion binding"/>
    <property type="evidence" value="ECO:0007669"/>
    <property type="project" value="UniProtKB-UniRule"/>
</dbReference>
<dbReference type="InterPro" id="IPR036397">
    <property type="entry name" value="RNaseH_sf"/>
</dbReference>
<dbReference type="EC" id="3.1.26.4" evidence="6 14"/>
<evidence type="ECO:0000256" key="16">
    <source>
        <dbReference type="RuleBase" id="RU003515"/>
    </source>
</evidence>
<evidence type="ECO:0000256" key="9">
    <source>
        <dbReference type="ARBA" id="ARBA00022722"/>
    </source>
</evidence>
<accession>A0A1H5VX56</accession>
<dbReference type="GO" id="GO:0043137">
    <property type="term" value="P:DNA replication, removal of RNA primer"/>
    <property type="evidence" value="ECO:0007669"/>
    <property type="project" value="TreeGrafter"/>
</dbReference>
<evidence type="ECO:0000256" key="12">
    <source>
        <dbReference type="ARBA" id="ARBA00022801"/>
    </source>
</evidence>
<dbReference type="InterPro" id="IPR024567">
    <property type="entry name" value="RNase_HII/HIII_dom"/>
</dbReference>
<dbReference type="PANTHER" id="PTHR10954">
    <property type="entry name" value="RIBONUCLEASE H2 SUBUNIT A"/>
    <property type="match status" value="1"/>
</dbReference>
<reference evidence="19" key="1">
    <citation type="submission" date="2016-10" db="EMBL/GenBank/DDBJ databases">
        <authorList>
            <person name="Varghese N."/>
            <person name="Submissions S."/>
        </authorList>
    </citation>
    <scope>NUCLEOTIDE SEQUENCE [LARGE SCALE GENOMIC DNA]</scope>
    <source>
        <strain evidence="19">DSM 22361</strain>
    </source>
</reference>
<feature type="binding site" evidence="14 15">
    <location>
        <position position="119"/>
    </location>
    <ligand>
        <name>a divalent metal cation</name>
        <dbReference type="ChEBI" id="CHEBI:60240"/>
    </ligand>
</feature>
<evidence type="ECO:0000256" key="4">
    <source>
        <dbReference type="ARBA" id="ARBA00004496"/>
    </source>
</evidence>
<feature type="binding site" evidence="14 15">
    <location>
        <position position="28"/>
    </location>
    <ligand>
        <name>a divalent metal cation</name>
        <dbReference type="ChEBI" id="CHEBI:60240"/>
    </ligand>
</feature>
<dbReference type="Proteomes" id="UP000236731">
    <property type="component" value="Unassembled WGS sequence"/>
</dbReference>
<evidence type="ECO:0000256" key="6">
    <source>
        <dbReference type="ARBA" id="ARBA00012180"/>
    </source>
</evidence>
<keyword evidence="12 14" id="KW-0378">Hydrolase</keyword>
<comment type="subcellular location">
    <subcellularLocation>
        <location evidence="4 14">Cytoplasm</location>
    </subcellularLocation>
</comment>
<dbReference type="AlphaFoldDB" id="A0A1H5VX56"/>
<dbReference type="NCBIfam" id="NF000595">
    <property type="entry name" value="PRK00015.1-3"/>
    <property type="match status" value="1"/>
</dbReference>
<comment type="cofactor">
    <cofactor evidence="14 15">
        <name>Mn(2+)</name>
        <dbReference type="ChEBI" id="CHEBI:29035"/>
    </cofactor>
    <cofactor evidence="14 15">
        <name>Mg(2+)</name>
        <dbReference type="ChEBI" id="CHEBI:18420"/>
    </cofactor>
    <text evidence="14 15">Manganese or magnesium. Binds 1 divalent metal ion per monomer in the absence of substrate. May bind a second metal ion after substrate binding.</text>
</comment>
<evidence type="ECO:0000256" key="14">
    <source>
        <dbReference type="HAMAP-Rule" id="MF_00052"/>
    </source>
</evidence>
<dbReference type="EMBL" id="FNUT01000003">
    <property type="protein sequence ID" value="SEF91790.1"/>
    <property type="molecule type" value="Genomic_DNA"/>
</dbReference>
<keyword evidence="10 14" id="KW-0479">Metal-binding</keyword>
<evidence type="ECO:0000256" key="11">
    <source>
        <dbReference type="ARBA" id="ARBA00022759"/>
    </source>
</evidence>
<evidence type="ECO:0000256" key="10">
    <source>
        <dbReference type="ARBA" id="ARBA00022723"/>
    </source>
</evidence>
<dbReference type="SUPFAM" id="SSF53098">
    <property type="entry name" value="Ribonuclease H-like"/>
    <property type="match status" value="1"/>
</dbReference>
<evidence type="ECO:0000256" key="5">
    <source>
        <dbReference type="ARBA" id="ARBA00007383"/>
    </source>
</evidence>
<proteinExistence type="inferred from homology"/>
<evidence type="ECO:0000313" key="18">
    <source>
        <dbReference type="EMBL" id="SEF91790.1"/>
    </source>
</evidence>
<organism evidence="18 19">
    <name type="scientific">Sphingobacterium lactis</name>
    <dbReference type="NCBI Taxonomy" id="797291"/>
    <lineage>
        <taxon>Bacteria</taxon>
        <taxon>Pseudomonadati</taxon>
        <taxon>Bacteroidota</taxon>
        <taxon>Sphingobacteriia</taxon>
        <taxon>Sphingobacteriales</taxon>
        <taxon>Sphingobacteriaceae</taxon>
        <taxon>Sphingobacterium</taxon>
    </lineage>
</organism>
<dbReference type="PANTHER" id="PTHR10954:SF18">
    <property type="entry name" value="RIBONUCLEASE HII"/>
    <property type="match status" value="1"/>
</dbReference>
<evidence type="ECO:0000256" key="3">
    <source>
        <dbReference type="ARBA" id="ARBA00004065"/>
    </source>
</evidence>
<dbReference type="HAMAP" id="MF_00052_B">
    <property type="entry name" value="RNase_HII_B"/>
    <property type="match status" value="1"/>
</dbReference>
<dbReference type="InterPro" id="IPR012337">
    <property type="entry name" value="RNaseH-like_sf"/>
</dbReference>
<evidence type="ECO:0000256" key="1">
    <source>
        <dbReference type="ARBA" id="ARBA00000077"/>
    </source>
</evidence>
<keyword evidence="11 14" id="KW-0255">Endonuclease</keyword>
<dbReference type="GO" id="GO:0032299">
    <property type="term" value="C:ribonuclease H2 complex"/>
    <property type="evidence" value="ECO:0007669"/>
    <property type="project" value="TreeGrafter"/>
</dbReference>
<evidence type="ECO:0000256" key="7">
    <source>
        <dbReference type="ARBA" id="ARBA00019179"/>
    </source>
</evidence>
<keyword evidence="13 14" id="KW-0464">Manganese</keyword>
<comment type="catalytic activity">
    <reaction evidence="1 14 15 16">
        <text>Endonucleolytic cleavage to 5'-phosphomonoester.</text>
        <dbReference type="EC" id="3.1.26.4"/>
    </reaction>
</comment>
<dbReference type="Gene3D" id="3.30.420.10">
    <property type="entry name" value="Ribonuclease H-like superfamily/Ribonuclease H"/>
    <property type="match status" value="1"/>
</dbReference>
<comment type="function">
    <text evidence="3 14 16">Endonuclease that specifically degrades the RNA of RNA-DNA hybrids.</text>
</comment>
<protein>
    <recommendedName>
        <fullName evidence="7 14">Ribonuclease HII</fullName>
        <shortName evidence="14">RNase HII</shortName>
        <ecNumber evidence="6 14">3.1.26.4</ecNumber>
    </recommendedName>
</protein>
<feature type="binding site" evidence="14 15">
    <location>
        <position position="27"/>
    </location>
    <ligand>
        <name>a divalent metal cation</name>
        <dbReference type="ChEBI" id="CHEBI:60240"/>
    </ligand>
</feature>
<evidence type="ECO:0000256" key="8">
    <source>
        <dbReference type="ARBA" id="ARBA00022490"/>
    </source>
</evidence>
<evidence type="ECO:0000259" key="17">
    <source>
        <dbReference type="PROSITE" id="PS51975"/>
    </source>
</evidence>
<dbReference type="GO" id="GO:0004523">
    <property type="term" value="F:RNA-DNA hybrid ribonuclease activity"/>
    <property type="evidence" value="ECO:0007669"/>
    <property type="project" value="UniProtKB-UniRule"/>
</dbReference>
<evidence type="ECO:0000256" key="13">
    <source>
        <dbReference type="ARBA" id="ARBA00023211"/>
    </source>
</evidence>
<keyword evidence="19" id="KW-1185">Reference proteome</keyword>
<keyword evidence="9 14" id="KW-0540">Nuclease</keyword>
<sequence length="209" mass="23341">MPYLCCMEKAISLLSHYQEILVEAGCDEAGRGCLAGPVFAAAVIFPVGYCNPILNDSKKLSEQKRMELRPIIEREALAYAVASVSAEEIDKINIHKASYLAMHKALDALNIKPGYLLIDGNKFIPYQQVPYTCIVKGDGKYLSIAAASILAKTYRDEYMAGIANDFPDYDWLKNKGYPTIKHRQAVIQLGLTPHHRKTFRVSDPQLSLF</sequence>
<dbReference type="Pfam" id="PF01351">
    <property type="entry name" value="RNase_HII"/>
    <property type="match status" value="1"/>
</dbReference>
<dbReference type="GO" id="GO:0003723">
    <property type="term" value="F:RNA binding"/>
    <property type="evidence" value="ECO:0007669"/>
    <property type="project" value="UniProtKB-UniRule"/>
</dbReference>
<dbReference type="InterPro" id="IPR001352">
    <property type="entry name" value="RNase_HII/HIII"/>
</dbReference>
<dbReference type="GO" id="GO:0005737">
    <property type="term" value="C:cytoplasm"/>
    <property type="evidence" value="ECO:0007669"/>
    <property type="project" value="UniProtKB-SubCell"/>
</dbReference>
<dbReference type="CDD" id="cd07182">
    <property type="entry name" value="RNase_HII_bacteria_HII_like"/>
    <property type="match status" value="1"/>
</dbReference>
<gene>
    <name evidence="14" type="primary">rnhB</name>
    <name evidence="18" type="ORF">SAMN05421877_103265</name>
</gene>